<evidence type="ECO:0000256" key="1">
    <source>
        <dbReference type="SAM" id="MobiDB-lite"/>
    </source>
</evidence>
<dbReference type="AlphaFoldDB" id="A0A917Z3Q9"/>
<protein>
    <recommendedName>
        <fullName evidence="7">PKD domain-containing protein</fullName>
    </recommendedName>
</protein>
<feature type="chain" id="PRO_5038512486" description="PKD domain-containing protein" evidence="2">
    <location>
        <begin position="30"/>
        <end position="849"/>
    </location>
</feature>
<dbReference type="InterPro" id="IPR035986">
    <property type="entry name" value="PKD_dom_sf"/>
</dbReference>
<feature type="domain" description="PKD" evidence="4">
    <location>
        <begin position="622"/>
        <end position="697"/>
    </location>
</feature>
<evidence type="ECO:0000259" key="4">
    <source>
        <dbReference type="Pfam" id="PF18911"/>
    </source>
</evidence>
<feature type="compositionally biased region" description="Basic and acidic residues" evidence="1">
    <location>
        <begin position="48"/>
        <end position="82"/>
    </location>
</feature>
<evidence type="ECO:0008006" key="7">
    <source>
        <dbReference type="Google" id="ProtNLM"/>
    </source>
</evidence>
<reference evidence="5" key="1">
    <citation type="journal article" date="2014" name="Int. J. Syst. Evol. Microbiol.">
        <title>Complete genome sequence of Corynebacterium casei LMG S-19264T (=DSM 44701T), isolated from a smear-ripened cheese.</title>
        <authorList>
            <consortium name="US DOE Joint Genome Institute (JGI-PGF)"/>
            <person name="Walter F."/>
            <person name="Albersmeier A."/>
            <person name="Kalinowski J."/>
            <person name="Ruckert C."/>
        </authorList>
    </citation>
    <scope>NUCLEOTIDE SEQUENCE</scope>
    <source>
        <strain evidence="5">CGMCC 4.7368</strain>
    </source>
</reference>
<feature type="domain" description="Deoxyribonuclease NucA/NucB" evidence="3">
    <location>
        <begin position="376"/>
        <end position="443"/>
    </location>
</feature>
<dbReference type="InterPro" id="IPR029476">
    <property type="entry name" value="DNase_NucA_NucB"/>
</dbReference>
<keyword evidence="2" id="KW-0732">Signal</keyword>
<dbReference type="InterPro" id="IPR013783">
    <property type="entry name" value="Ig-like_fold"/>
</dbReference>
<comment type="caution">
    <text evidence="5">The sequence shown here is derived from an EMBL/GenBank/DDBJ whole genome shotgun (WGS) entry which is preliminary data.</text>
</comment>
<feature type="region of interest" description="Disordered" evidence="1">
    <location>
        <begin position="47"/>
        <end position="111"/>
    </location>
</feature>
<evidence type="ECO:0000313" key="6">
    <source>
        <dbReference type="Proteomes" id="UP000646523"/>
    </source>
</evidence>
<name>A0A917Z3Q9_9ACTN</name>
<evidence type="ECO:0000256" key="2">
    <source>
        <dbReference type="SAM" id="SignalP"/>
    </source>
</evidence>
<organism evidence="5 6">
    <name type="scientific">Nonomuraea cavernae</name>
    <dbReference type="NCBI Taxonomy" id="2045107"/>
    <lineage>
        <taxon>Bacteria</taxon>
        <taxon>Bacillati</taxon>
        <taxon>Actinomycetota</taxon>
        <taxon>Actinomycetes</taxon>
        <taxon>Streptosporangiales</taxon>
        <taxon>Streptosporangiaceae</taxon>
        <taxon>Nonomuraea</taxon>
    </lineage>
</organism>
<dbReference type="Proteomes" id="UP000646523">
    <property type="component" value="Unassembled WGS sequence"/>
</dbReference>
<keyword evidence="6" id="KW-1185">Reference proteome</keyword>
<sequence length="849" mass="92058">MRERMRAGRLMPRLLIPILLTALCTPVLGGTGQAETARDFGVVSYTGIDEKGDVPRPETRKLSGDLGEAARRTARERGEKSYFDPSTAAAATPPRTPPGSPSGPDVEDCLNSEGARNKFGRVYNRFMWCQRYQVEAKKFTTGQTGTRLTASMTMEFSAVAYGRDDGKRGITVFFRGDDADYWPTTKGYIRPESMLYQRVGCFGESGCGENFAHTGMPIKDWIGRWTSFELTSDGSVSSLPDKVSRHRWFFHGYVIDSWNFRLADGSSEERTIRCDSATNFGLKRRGACILDDVIPHLQYSVNDGKVDEVAKHIRCAQAEPWCERDGVPFRTYPRKDTVKLIPGKFHPDNRDDALALHRINASKTPDPRYTANRNTVRSTCATLPPDIYDTSKDQQCDEYPFASTAEGAACCAPPKFDWDFSVLGAHKDDNECAGRALKKYYRDDRILYEQDGFFVHIKEDPPAGPDTCEAIPPEEDEPDDGGGTPPVDLPPTVDAGPDVRGDEGSPVTLGGSASDPENSALFLNWSVTPGPGVDPGAFCFFSGSSSAATTVTCTDDGTFTLTLTARDSVNGPVSDSTTLTLGNVAPGFGPTPSIRARAGDADDDDPVTPPDTPGVHEPKPWQVFRAGTEVKLVAAFTEPGANDTHTCLTDWDDGSTSTYAGEELTCRSAHTFAHPGMYTIKTKVTDDDTGTNSSDVMVIVYDPDAGFATAGGQLTSPAGALTGDPAATGRGHFQFNPKYHPHDEGPAPRNGKVAYRIQGVPLNLTSTELDWLVVTPDDRIAVKGASGDQGFVLYAYDADPDRFRLVVWPLSAGDHPASTLLYDNVRGAGYDLDLAGPQDIDHGSIQAHN</sequence>
<dbReference type="Pfam" id="PF14040">
    <property type="entry name" value="DNase_NucA_NucB"/>
    <property type="match status" value="1"/>
</dbReference>
<dbReference type="EMBL" id="BMNH01000011">
    <property type="protein sequence ID" value="GGO72142.1"/>
    <property type="molecule type" value="Genomic_DNA"/>
</dbReference>
<reference evidence="5" key="2">
    <citation type="submission" date="2020-09" db="EMBL/GenBank/DDBJ databases">
        <authorList>
            <person name="Sun Q."/>
            <person name="Zhou Y."/>
        </authorList>
    </citation>
    <scope>NUCLEOTIDE SEQUENCE</scope>
    <source>
        <strain evidence="5">CGMCC 4.7368</strain>
    </source>
</reference>
<feature type="signal peptide" evidence="2">
    <location>
        <begin position="1"/>
        <end position="29"/>
    </location>
</feature>
<evidence type="ECO:0000313" key="5">
    <source>
        <dbReference type="EMBL" id="GGO72142.1"/>
    </source>
</evidence>
<accession>A0A917Z3Q9</accession>
<dbReference type="InterPro" id="IPR000601">
    <property type="entry name" value="PKD_dom"/>
</dbReference>
<feature type="region of interest" description="Disordered" evidence="1">
    <location>
        <begin position="595"/>
        <end position="619"/>
    </location>
</feature>
<dbReference type="SUPFAM" id="SSF49299">
    <property type="entry name" value="PKD domain"/>
    <property type="match status" value="1"/>
</dbReference>
<gene>
    <name evidence="5" type="ORF">GCM10012289_39500</name>
</gene>
<dbReference type="GO" id="GO:0005975">
    <property type="term" value="P:carbohydrate metabolic process"/>
    <property type="evidence" value="ECO:0007669"/>
    <property type="project" value="UniProtKB-ARBA"/>
</dbReference>
<dbReference type="Gene3D" id="2.60.40.10">
    <property type="entry name" value="Immunoglobulins"/>
    <property type="match status" value="2"/>
</dbReference>
<evidence type="ECO:0000259" key="3">
    <source>
        <dbReference type="Pfam" id="PF14040"/>
    </source>
</evidence>
<proteinExistence type="predicted"/>
<feature type="region of interest" description="Disordered" evidence="1">
    <location>
        <begin position="462"/>
        <end position="515"/>
    </location>
</feature>
<dbReference type="Pfam" id="PF18911">
    <property type="entry name" value="PKD_4"/>
    <property type="match status" value="1"/>
</dbReference>
<dbReference type="CDD" id="cd00146">
    <property type="entry name" value="PKD"/>
    <property type="match status" value="2"/>
</dbReference>